<keyword evidence="11 13" id="KW-0503">Monooxygenase</keyword>
<evidence type="ECO:0000256" key="1">
    <source>
        <dbReference type="ARBA" id="ARBA00001971"/>
    </source>
</evidence>
<comment type="subcellular location">
    <subcellularLocation>
        <location evidence="2">Membrane</location>
    </subcellularLocation>
</comment>
<dbReference type="InterPro" id="IPR017972">
    <property type="entry name" value="Cyt_P450_CS"/>
</dbReference>
<evidence type="ECO:0000313" key="14">
    <source>
        <dbReference type="EMBL" id="KAK7463557.1"/>
    </source>
</evidence>
<dbReference type="Proteomes" id="UP001498398">
    <property type="component" value="Unassembled WGS sequence"/>
</dbReference>
<comment type="cofactor">
    <cofactor evidence="1">
        <name>heme</name>
        <dbReference type="ChEBI" id="CHEBI:30413"/>
    </cofactor>
</comment>
<reference evidence="14 15" key="1">
    <citation type="submission" date="2024-01" db="EMBL/GenBank/DDBJ databases">
        <title>A draft genome for the cacao thread blight pathogen Marasmiellus scandens.</title>
        <authorList>
            <person name="Baruah I.K."/>
            <person name="Leung J."/>
            <person name="Bukari Y."/>
            <person name="Amoako-Attah I."/>
            <person name="Meinhardt L.W."/>
            <person name="Bailey B.A."/>
            <person name="Cohen S.P."/>
        </authorList>
    </citation>
    <scope>NUCLEOTIDE SEQUENCE [LARGE SCALE GENOMIC DNA]</scope>
    <source>
        <strain evidence="14 15">GH-19</strain>
    </source>
</reference>
<sequence length="472" mass="53534">MIPALIVVAIALLAAYKIFVVPRSLAHLPRVPVLALLGSYISKEPEDERIHRLILPFANEHGHPLVLVWAFGFWVVHVMDYEIGVAALRDRVWVRQLPPQDLLIWKLVGKSNLAFSVGEVWRRHSHLVNSALQGTPPFSDFVLITQRLFHLLGEGGEQVQWDEISQRVTLDILGHSVLGHNFEAVMKPDSPFAKGYREVMHALMQPPYIFLPFLDKYFPRRQVELKVEKLRDTLRTIIENKKGGALGDDLISRMISNPDFSREELLDNVTVLFIAGHDTTAGGLTSVMYYLAKHPVYQEKARAEVLSVLGETQDPNLDTVTRMPYVFACIREAMRMNNPSNATLPRSADTTTQLGSYVIPPKTLMSFNIAATHHREDVYPNHNIYDPERFTNQDSASQNGLAVFGMGLRQCPARNFAMWELRTVVALLLRTYEWNLSKDSKHTDRVHNGFSFSTNLNLPVGVSVDIRRREKA</sequence>
<keyword evidence="6" id="KW-0812">Transmembrane</keyword>
<evidence type="ECO:0000256" key="9">
    <source>
        <dbReference type="ARBA" id="ARBA00023002"/>
    </source>
</evidence>
<evidence type="ECO:0000256" key="6">
    <source>
        <dbReference type="ARBA" id="ARBA00022692"/>
    </source>
</evidence>
<comment type="pathway">
    <text evidence="3">Secondary metabolite biosynthesis; terpenoid biosynthesis.</text>
</comment>
<accession>A0ABR1JQH8</accession>
<proteinExistence type="inferred from homology"/>
<name>A0ABR1JQH8_9AGAR</name>
<keyword evidence="7 13" id="KW-0479">Metal-binding</keyword>
<comment type="similarity">
    <text evidence="4 13">Belongs to the cytochrome P450 family.</text>
</comment>
<protein>
    <recommendedName>
        <fullName evidence="16">Cytochrome P450</fullName>
    </recommendedName>
</protein>
<comment type="caution">
    <text evidence="14">The sequence shown here is derived from an EMBL/GenBank/DDBJ whole genome shotgun (WGS) entry which is preliminary data.</text>
</comment>
<dbReference type="InterPro" id="IPR001128">
    <property type="entry name" value="Cyt_P450"/>
</dbReference>
<dbReference type="PRINTS" id="PR00385">
    <property type="entry name" value="P450"/>
</dbReference>
<evidence type="ECO:0000256" key="5">
    <source>
        <dbReference type="ARBA" id="ARBA00022617"/>
    </source>
</evidence>
<keyword evidence="8" id="KW-1133">Transmembrane helix</keyword>
<evidence type="ECO:0008006" key="16">
    <source>
        <dbReference type="Google" id="ProtNLM"/>
    </source>
</evidence>
<dbReference type="InterPro" id="IPR036396">
    <property type="entry name" value="Cyt_P450_sf"/>
</dbReference>
<keyword evidence="15" id="KW-1185">Reference proteome</keyword>
<evidence type="ECO:0000313" key="15">
    <source>
        <dbReference type="Proteomes" id="UP001498398"/>
    </source>
</evidence>
<evidence type="ECO:0000256" key="8">
    <source>
        <dbReference type="ARBA" id="ARBA00022989"/>
    </source>
</evidence>
<dbReference type="EMBL" id="JBANRG010000009">
    <property type="protein sequence ID" value="KAK7463557.1"/>
    <property type="molecule type" value="Genomic_DNA"/>
</dbReference>
<dbReference type="PRINTS" id="PR00463">
    <property type="entry name" value="EP450I"/>
</dbReference>
<evidence type="ECO:0000256" key="11">
    <source>
        <dbReference type="ARBA" id="ARBA00023033"/>
    </source>
</evidence>
<dbReference type="PANTHER" id="PTHR24305">
    <property type="entry name" value="CYTOCHROME P450"/>
    <property type="match status" value="1"/>
</dbReference>
<dbReference type="SUPFAM" id="SSF48264">
    <property type="entry name" value="Cytochrome P450"/>
    <property type="match status" value="1"/>
</dbReference>
<evidence type="ECO:0000256" key="4">
    <source>
        <dbReference type="ARBA" id="ARBA00010617"/>
    </source>
</evidence>
<evidence type="ECO:0000256" key="2">
    <source>
        <dbReference type="ARBA" id="ARBA00004370"/>
    </source>
</evidence>
<dbReference type="InterPro" id="IPR002401">
    <property type="entry name" value="Cyt_P450_E_grp-I"/>
</dbReference>
<dbReference type="CDD" id="cd00302">
    <property type="entry name" value="cytochrome_P450"/>
    <property type="match status" value="1"/>
</dbReference>
<evidence type="ECO:0000256" key="13">
    <source>
        <dbReference type="RuleBase" id="RU000461"/>
    </source>
</evidence>
<gene>
    <name evidence="14" type="ORF">VKT23_006904</name>
</gene>
<evidence type="ECO:0000256" key="3">
    <source>
        <dbReference type="ARBA" id="ARBA00004721"/>
    </source>
</evidence>
<keyword evidence="5 13" id="KW-0349">Heme</keyword>
<dbReference type="Pfam" id="PF00067">
    <property type="entry name" value="p450"/>
    <property type="match status" value="1"/>
</dbReference>
<keyword evidence="10 13" id="KW-0408">Iron</keyword>
<dbReference type="PROSITE" id="PS00086">
    <property type="entry name" value="CYTOCHROME_P450"/>
    <property type="match status" value="1"/>
</dbReference>
<dbReference type="Gene3D" id="1.10.630.10">
    <property type="entry name" value="Cytochrome P450"/>
    <property type="match status" value="1"/>
</dbReference>
<evidence type="ECO:0000256" key="12">
    <source>
        <dbReference type="ARBA" id="ARBA00023136"/>
    </source>
</evidence>
<dbReference type="InterPro" id="IPR050121">
    <property type="entry name" value="Cytochrome_P450_monoxygenase"/>
</dbReference>
<keyword evidence="12" id="KW-0472">Membrane</keyword>
<evidence type="ECO:0000256" key="10">
    <source>
        <dbReference type="ARBA" id="ARBA00023004"/>
    </source>
</evidence>
<keyword evidence="9 13" id="KW-0560">Oxidoreductase</keyword>
<evidence type="ECO:0000256" key="7">
    <source>
        <dbReference type="ARBA" id="ARBA00022723"/>
    </source>
</evidence>
<dbReference type="PANTHER" id="PTHR24305:SF166">
    <property type="entry name" value="CYTOCHROME P450 12A4, MITOCHONDRIAL-RELATED"/>
    <property type="match status" value="1"/>
</dbReference>
<organism evidence="14 15">
    <name type="scientific">Marasmiellus scandens</name>
    <dbReference type="NCBI Taxonomy" id="2682957"/>
    <lineage>
        <taxon>Eukaryota</taxon>
        <taxon>Fungi</taxon>
        <taxon>Dikarya</taxon>
        <taxon>Basidiomycota</taxon>
        <taxon>Agaricomycotina</taxon>
        <taxon>Agaricomycetes</taxon>
        <taxon>Agaricomycetidae</taxon>
        <taxon>Agaricales</taxon>
        <taxon>Marasmiineae</taxon>
        <taxon>Omphalotaceae</taxon>
        <taxon>Marasmiellus</taxon>
    </lineage>
</organism>